<keyword evidence="2" id="KW-0614">Plasmid</keyword>
<dbReference type="Proteomes" id="UP000236584">
    <property type="component" value="Plasmid unnamed2"/>
</dbReference>
<dbReference type="GeneID" id="35595023"/>
<keyword evidence="1" id="KW-0472">Membrane</keyword>
<dbReference type="EMBL" id="CP026311">
    <property type="protein sequence ID" value="AUV84409.1"/>
    <property type="molecule type" value="Genomic_DNA"/>
</dbReference>
<gene>
    <name evidence="2" type="ORF">C2R22_22985</name>
</gene>
<dbReference type="RefSeq" id="WP_103428091.1">
    <property type="nucleotide sequence ID" value="NZ_CP026311.1"/>
</dbReference>
<proteinExistence type="predicted"/>
<keyword evidence="1" id="KW-0812">Transmembrane</keyword>
<name>A0A2I8VTA2_9EURY</name>
<geneLocation type="plasmid" evidence="2">
    <name>unnamed2</name>
</geneLocation>
<sequence length="97" mass="10189">MTLHSRSLWKHVGAALLVGVAVLLLNMMGSEILGVYANGAVAGREPFSWLPRARTVGTTVVAYQLALSAITYLVAPAVIFGLGYRLGTREAGSASET</sequence>
<dbReference type="AlphaFoldDB" id="A0A2I8VTA2"/>
<evidence type="ECO:0000313" key="2">
    <source>
        <dbReference type="EMBL" id="AUV84409.1"/>
    </source>
</evidence>
<evidence type="ECO:0000256" key="1">
    <source>
        <dbReference type="SAM" id="Phobius"/>
    </source>
</evidence>
<keyword evidence="1" id="KW-1133">Transmembrane helix</keyword>
<feature type="transmembrane region" description="Helical" evidence="1">
    <location>
        <begin position="61"/>
        <end position="84"/>
    </location>
</feature>
<reference evidence="2 3" key="1">
    <citation type="submission" date="2018-01" db="EMBL/GenBank/DDBJ databases">
        <title>Complete genome sequence of Salinigranum rubrum GX10T, an extremely halophilic archaeon isolated from a marine solar saltern.</title>
        <authorList>
            <person name="Han S."/>
        </authorList>
    </citation>
    <scope>NUCLEOTIDE SEQUENCE [LARGE SCALE GENOMIC DNA]</scope>
    <source>
        <strain evidence="2 3">GX10</strain>
        <plasmid evidence="3">Plasmid unnamed2</plasmid>
    </source>
</reference>
<organism evidence="2 3">
    <name type="scientific">Salinigranum rubrum</name>
    <dbReference type="NCBI Taxonomy" id="755307"/>
    <lineage>
        <taxon>Archaea</taxon>
        <taxon>Methanobacteriati</taxon>
        <taxon>Methanobacteriota</taxon>
        <taxon>Stenosarchaea group</taxon>
        <taxon>Halobacteria</taxon>
        <taxon>Halobacteriales</taxon>
        <taxon>Haloferacaceae</taxon>
        <taxon>Salinigranum</taxon>
    </lineage>
</organism>
<accession>A0A2I8VTA2</accession>
<dbReference type="KEGG" id="srub:C2R22_22985"/>
<evidence type="ECO:0000313" key="3">
    <source>
        <dbReference type="Proteomes" id="UP000236584"/>
    </source>
</evidence>
<protein>
    <submittedName>
        <fullName evidence="2">Uncharacterized protein</fullName>
    </submittedName>
</protein>
<keyword evidence="3" id="KW-1185">Reference proteome</keyword>